<accession>A0AAV9GKA7</accession>
<keyword evidence="2" id="KW-1185">Reference proteome</keyword>
<reference evidence="1" key="1">
    <citation type="journal article" date="2023" name="Mol. Phylogenet. Evol.">
        <title>Genome-scale phylogeny and comparative genomics of the fungal order Sordariales.</title>
        <authorList>
            <person name="Hensen N."/>
            <person name="Bonometti L."/>
            <person name="Westerberg I."/>
            <person name="Brannstrom I.O."/>
            <person name="Guillou S."/>
            <person name="Cros-Aarteil S."/>
            <person name="Calhoun S."/>
            <person name="Haridas S."/>
            <person name="Kuo A."/>
            <person name="Mondo S."/>
            <person name="Pangilinan J."/>
            <person name="Riley R."/>
            <person name="LaButti K."/>
            <person name="Andreopoulos B."/>
            <person name="Lipzen A."/>
            <person name="Chen C."/>
            <person name="Yan M."/>
            <person name="Daum C."/>
            <person name="Ng V."/>
            <person name="Clum A."/>
            <person name="Steindorff A."/>
            <person name="Ohm R.A."/>
            <person name="Martin F."/>
            <person name="Silar P."/>
            <person name="Natvig D.O."/>
            <person name="Lalanne C."/>
            <person name="Gautier V."/>
            <person name="Ament-Velasquez S.L."/>
            <person name="Kruys A."/>
            <person name="Hutchinson M.I."/>
            <person name="Powell A.J."/>
            <person name="Barry K."/>
            <person name="Miller A.N."/>
            <person name="Grigoriev I.V."/>
            <person name="Debuchy R."/>
            <person name="Gladieux P."/>
            <person name="Hiltunen Thoren M."/>
            <person name="Johannesson H."/>
        </authorList>
    </citation>
    <scope>NUCLEOTIDE SEQUENCE</scope>
    <source>
        <strain evidence="1">PSN243</strain>
    </source>
</reference>
<dbReference type="AlphaFoldDB" id="A0AAV9GKA7"/>
<organism evidence="1 2">
    <name type="scientific">Podospora aff. communis PSN243</name>
    <dbReference type="NCBI Taxonomy" id="3040156"/>
    <lineage>
        <taxon>Eukaryota</taxon>
        <taxon>Fungi</taxon>
        <taxon>Dikarya</taxon>
        <taxon>Ascomycota</taxon>
        <taxon>Pezizomycotina</taxon>
        <taxon>Sordariomycetes</taxon>
        <taxon>Sordariomycetidae</taxon>
        <taxon>Sordariales</taxon>
        <taxon>Podosporaceae</taxon>
        <taxon>Podospora</taxon>
    </lineage>
</organism>
<protein>
    <submittedName>
        <fullName evidence="1">Uncharacterized protein</fullName>
    </submittedName>
</protein>
<sequence length="96" mass="10559">MSGMKPAHHQKWMKKVCPDAKCNWCHKKPGTVYVCLICSAKTCQDCTMAGYIDTQVPPGFPVAKHILGKSCVNWDCSQDIAAPPGPIEPIENDEND</sequence>
<reference evidence="1" key="2">
    <citation type="submission" date="2023-05" db="EMBL/GenBank/DDBJ databases">
        <authorList>
            <consortium name="Lawrence Berkeley National Laboratory"/>
            <person name="Steindorff A."/>
            <person name="Hensen N."/>
            <person name="Bonometti L."/>
            <person name="Westerberg I."/>
            <person name="Brannstrom I.O."/>
            <person name="Guillou S."/>
            <person name="Cros-Aarteil S."/>
            <person name="Calhoun S."/>
            <person name="Haridas S."/>
            <person name="Kuo A."/>
            <person name="Mondo S."/>
            <person name="Pangilinan J."/>
            <person name="Riley R."/>
            <person name="Labutti K."/>
            <person name="Andreopoulos B."/>
            <person name="Lipzen A."/>
            <person name="Chen C."/>
            <person name="Yanf M."/>
            <person name="Daum C."/>
            <person name="Ng V."/>
            <person name="Clum A."/>
            <person name="Ohm R."/>
            <person name="Martin F."/>
            <person name="Silar P."/>
            <person name="Natvig D."/>
            <person name="Lalanne C."/>
            <person name="Gautier V."/>
            <person name="Ament-Velasquez S.L."/>
            <person name="Kruys A."/>
            <person name="Hutchinson M.I."/>
            <person name="Powell A.J."/>
            <person name="Barry K."/>
            <person name="Miller A.N."/>
            <person name="Grigoriev I.V."/>
            <person name="Debuchy R."/>
            <person name="Gladieux P."/>
            <person name="Thoren M.H."/>
            <person name="Johannesson H."/>
        </authorList>
    </citation>
    <scope>NUCLEOTIDE SEQUENCE</scope>
    <source>
        <strain evidence="1">PSN243</strain>
    </source>
</reference>
<dbReference type="Proteomes" id="UP001321760">
    <property type="component" value="Unassembled WGS sequence"/>
</dbReference>
<dbReference type="SUPFAM" id="SSF57850">
    <property type="entry name" value="RING/U-box"/>
    <property type="match status" value="1"/>
</dbReference>
<evidence type="ECO:0000313" key="2">
    <source>
        <dbReference type="Proteomes" id="UP001321760"/>
    </source>
</evidence>
<comment type="caution">
    <text evidence="1">The sequence shown here is derived from an EMBL/GenBank/DDBJ whole genome shotgun (WGS) entry which is preliminary data.</text>
</comment>
<name>A0AAV9GKA7_9PEZI</name>
<evidence type="ECO:0000313" key="1">
    <source>
        <dbReference type="EMBL" id="KAK4448374.1"/>
    </source>
</evidence>
<gene>
    <name evidence="1" type="ORF">QBC34DRAFT_381283</name>
</gene>
<dbReference type="EMBL" id="MU865943">
    <property type="protein sequence ID" value="KAK4448374.1"/>
    <property type="molecule type" value="Genomic_DNA"/>
</dbReference>
<proteinExistence type="predicted"/>